<keyword evidence="8" id="KW-1185">Reference proteome</keyword>
<proteinExistence type="inferred from homology"/>
<name>A0A165X7J5_9HYPH</name>
<dbReference type="PROSITE" id="PS51318">
    <property type="entry name" value="TAT"/>
    <property type="match status" value="1"/>
</dbReference>
<dbReference type="RefSeq" id="WP_068007779.1">
    <property type="nucleotide sequence ID" value="NZ_FOFM01000025.1"/>
</dbReference>
<gene>
    <name evidence="7" type="primary">ytnP_1</name>
    <name evidence="7" type="ORF">PsAD2_03129</name>
</gene>
<dbReference type="PANTHER" id="PTHR42978">
    <property type="entry name" value="QUORUM-QUENCHING LACTONASE YTNP-RELATED-RELATED"/>
    <property type="match status" value="1"/>
</dbReference>
<keyword evidence="4" id="KW-0862">Zinc</keyword>
<dbReference type="CDD" id="cd07720">
    <property type="entry name" value="OPHC2-like_MBL-fold"/>
    <property type="match status" value="1"/>
</dbReference>
<dbReference type="STRING" id="989403.SAMN05421798_12512"/>
<dbReference type="Pfam" id="PF00753">
    <property type="entry name" value="Lactamase_B"/>
    <property type="match status" value="1"/>
</dbReference>
<dbReference type="OrthoDB" id="9773738at2"/>
<keyword evidence="5" id="KW-0732">Signal</keyword>
<comment type="caution">
    <text evidence="7">The sequence shown here is derived from an EMBL/GenBank/DDBJ whole genome shotgun (WGS) entry which is preliminary data.</text>
</comment>
<reference evidence="7 8" key="1">
    <citation type="journal article" date="2016" name="Front. Microbiol.">
        <title>Comparative Genomic Analysis Reveals a Diverse Repertoire of Genes Involved in Prokaryote-Eukaryote Interactions within the Pseudovibrio Genus.</title>
        <authorList>
            <person name="Romano S."/>
            <person name="Fernandez-Guerra A."/>
            <person name="Reen F.J."/>
            <person name="Glockner F.O."/>
            <person name="Crowley S.P."/>
            <person name="O'Sullivan O."/>
            <person name="Cotter P.D."/>
            <person name="Adams C."/>
            <person name="Dobson A.D."/>
            <person name="O'Gara F."/>
        </authorList>
    </citation>
    <scope>NUCLEOTIDE SEQUENCE [LARGE SCALE GENOMIC DNA]</scope>
    <source>
        <strain evidence="7 8">Ad2</strain>
    </source>
</reference>
<evidence type="ECO:0000256" key="4">
    <source>
        <dbReference type="ARBA" id="ARBA00022833"/>
    </source>
</evidence>
<evidence type="ECO:0000256" key="1">
    <source>
        <dbReference type="ARBA" id="ARBA00007749"/>
    </source>
</evidence>
<evidence type="ECO:0000256" key="2">
    <source>
        <dbReference type="ARBA" id="ARBA00022723"/>
    </source>
</evidence>
<dbReference type="Gene3D" id="3.60.15.10">
    <property type="entry name" value="Ribonuclease Z/Hydroxyacylglutathione hydrolase-like"/>
    <property type="match status" value="1"/>
</dbReference>
<protein>
    <submittedName>
        <fullName evidence="7">Putative quorum-quenching lactonase YtnP</fullName>
        <ecNumber evidence="7">3.1.1.-</ecNumber>
    </submittedName>
</protein>
<dbReference type="InterPro" id="IPR001279">
    <property type="entry name" value="Metallo-B-lactamas"/>
</dbReference>
<feature type="chain" id="PRO_5007868811" evidence="5">
    <location>
        <begin position="35"/>
        <end position="327"/>
    </location>
</feature>
<evidence type="ECO:0000313" key="8">
    <source>
        <dbReference type="Proteomes" id="UP000076577"/>
    </source>
</evidence>
<dbReference type="Proteomes" id="UP000076577">
    <property type="component" value="Unassembled WGS sequence"/>
</dbReference>
<dbReference type="GO" id="GO:0016787">
    <property type="term" value="F:hydrolase activity"/>
    <property type="evidence" value="ECO:0007669"/>
    <property type="project" value="UniProtKB-KW"/>
</dbReference>
<accession>A0A165X7J5</accession>
<dbReference type="AlphaFoldDB" id="A0A165X7J5"/>
<dbReference type="InterPro" id="IPR051013">
    <property type="entry name" value="MBL_superfamily_lactonases"/>
</dbReference>
<dbReference type="PATRIC" id="fig|989403.3.peg.3351"/>
<dbReference type="InterPro" id="IPR006311">
    <property type="entry name" value="TAT_signal"/>
</dbReference>
<feature type="domain" description="Metallo-beta-lactamase" evidence="6">
    <location>
        <begin position="100"/>
        <end position="297"/>
    </location>
</feature>
<organism evidence="7 8">
    <name type="scientific">Pseudovibrio axinellae</name>
    <dbReference type="NCBI Taxonomy" id="989403"/>
    <lineage>
        <taxon>Bacteria</taxon>
        <taxon>Pseudomonadati</taxon>
        <taxon>Pseudomonadota</taxon>
        <taxon>Alphaproteobacteria</taxon>
        <taxon>Hyphomicrobiales</taxon>
        <taxon>Stappiaceae</taxon>
        <taxon>Pseudovibrio</taxon>
    </lineage>
</organism>
<keyword evidence="2" id="KW-0479">Metal-binding</keyword>
<dbReference type="EC" id="3.1.1.-" evidence="7"/>
<dbReference type="GO" id="GO:0046872">
    <property type="term" value="F:metal ion binding"/>
    <property type="evidence" value="ECO:0007669"/>
    <property type="project" value="UniProtKB-KW"/>
</dbReference>
<keyword evidence="3 7" id="KW-0378">Hydrolase</keyword>
<evidence type="ECO:0000259" key="6">
    <source>
        <dbReference type="SMART" id="SM00849"/>
    </source>
</evidence>
<sequence length="327" mass="35660">MTSREMFSMNRRTALALGGAGLLASGLTSAPAQASVPVVTGNEFSPVTEFTVGTFKVYALLDGGFLAQTPQKIFGVDQSAEDFEQASRDHFIPADKFRGFYTPTLVNTGEQLVLFDTGRGEGAQPGSGNLLKALTAIGVEPQDIDVVVLTHMHGDHIGGLMRDDEPTFSNARYVTNAVEFEHWDGLGPDGGRGAQAFAQKVLPLKDKVTFIEPGGEVAPGITAMEAYGHTPGHTIFLLESNGQKLMLAADTANHYVWSLAYPDWEVIFDMDKKEAAKTRRRVFTMLAEERIPFIGYHMPFPALGFVEKQGDGFRYVPATYQLQFDEA</sequence>
<dbReference type="PANTHER" id="PTHR42978:SF6">
    <property type="entry name" value="QUORUM-QUENCHING LACTONASE YTNP-RELATED"/>
    <property type="match status" value="1"/>
</dbReference>
<evidence type="ECO:0000256" key="3">
    <source>
        <dbReference type="ARBA" id="ARBA00022801"/>
    </source>
</evidence>
<evidence type="ECO:0000256" key="5">
    <source>
        <dbReference type="SAM" id="SignalP"/>
    </source>
</evidence>
<dbReference type="EMBL" id="LMCB01000032">
    <property type="protein sequence ID" value="KZL17428.1"/>
    <property type="molecule type" value="Genomic_DNA"/>
</dbReference>
<evidence type="ECO:0000313" key="7">
    <source>
        <dbReference type="EMBL" id="KZL17428.1"/>
    </source>
</evidence>
<dbReference type="InterPro" id="IPR036866">
    <property type="entry name" value="RibonucZ/Hydroxyglut_hydro"/>
</dbReference>
<feature type="signal peptide" evidence="5">
    <location>
        <begin position="1"/>
        <end position="34"/>
    </location>
</feature>
<dbReference type="SUPFAM" id="SSF56281">
    <property type="entry name" value="Metallo-hydrolase/oxidoreductase"/>
    <property type="match status" value="1"/>
</dbReference>
<dbReference type="SMART" id="SM00849">
    <property type="entry name" value="Lactamase_B"/>
    <property type="match status" value="1"/>
</dbReference>
<comment type="similarity">
    <text evidence="1">Belongs to the metallo-beta-lactamase superfamily.</text>
</comment>